<dbReference type="GO" id="GO:0006643">
    <property type="term" value="P:membrane lipid metabolic process"/>
    <property type="evidence" value="ECO:0007669"/>
    <property type="project" value="TreeGrafter"/>
</dbReference>
<feature type="transmembrane region" description="Helical" evidence="7">
    <location>
        <begin position="7"/>
        <end position="28"/>
    </location>
</feature>
<keyword evidence="10" id="KW-1185">Reference proteome</keyword>
<dbReference type="InterPro" id="IPR006694">
    <property type="entry name" value="Fatty_acid_hydroxylase"/>
</dbReference>
<keyword evidence="5" id="KW-0443">Lipid metabolism</keyword>
<sequence>ITSICAGLSSMLITIQGVTLTAYFYPIVWEHIHLVDLTPGTFYSWIIAFLLTDFCYYLGHRAIHEWGFMWGFHSTHHSSEYYNLSTALRQGSIQEFAMMFFDFLQAVIVPPTMYIPHKALSLLFGIWQHTEIIPHLGPFEYIFNSPSPHRVHHGRNPYVYDRNYGGTLIIWDRMFGTYAAERDEEPVVYGLVTPSNTFNQLRVQSSSTYIKYFTKPFLKNEDGTDMFPRWALKIKTMFAPPCAYPGT</sequence>
<gene>
    <name evidence="9" type="ORF">PENTCL1PPCAC_15273</name>
</gene>
<name>A0AAV5TF53_9BILA</name>
<keyword evidence="6 7" id="KW-0472">Membrane</keyword>
<proteinExistence type="predicted"/>
<evidence type="ECO:0000256" key="4">
    <source>
        <dbReference type="ARBA" id="ARBA00023002"/>
    </source>
</evidence>
<dbReference type="GO" id="GO:0005506">
    <property type="term" value="F:iron ion binding"/>
    <property type="evidence" value="ECO:0007669"/>
    <property type="project" value="InterPro"/>
</dbReference>
<reference evidence="9" key="1">
    <citation type="submission" date="2023-10" db="EMBL/GenBank/DDBJ databases">
        <title>Genome assembly of Pristionchus species.</title>
        <authorList>
            <person name="Yoshida K."/>
            <person name="Sommer R.J."/>
        </authorList>
    </citation>
    <scope>NUCLEOTIDE SEQUENCE</scope>
    <source>
        <strain evidence="9">RS0144</strain>
    </source>
</reference>
<accession>A0AAV5TF53</accession>
<organism evidence="9 10">
    <name type="scientific">Pristionchus entomophagus</name>
    <dbReference type="NCBI Taxonomy" id="358040"/>
    <lineage>
        <taxon>Eukaryota</taxon>
        <taxon>Metazoa</taxon>
        <taxon>Ecdysozoa</taxon>
        <taxon>Nematoda</taxon>
        <taxon>Chromadorea</taxon>
        <taxon>Rhabditida</taxon>
        <taxon>Rhabditina</taxon>
        <taxon>Diplogasteromorpha</taxon>
        <taxon>Diplogasteroidea</taxon>
        <taxon>Neodiplogasteridae</taxon>
        <taxon>Pristionchus</taxon>
    </lineage>
</organism>
<feature type="transmembrane region" description="Helical" evidence="7">
    <location>
        <begin position="40"/>
        <end position="59"/>
    </location>
</feature>
<dbReference type="GO" id="GO:0008610">
    <property type="term" value="P:lipid biosynthetic process"/>
    <property type="evidence" value="ECO:0007669"/>
    <property type="project" value="InterPro"/>
</dbReference>
<keyword evidence="4" id="KW-0560">Oxidoreductase</keyword>
<evidence type="ECO:0000256" key="1">
    <source>
        <dbReference type="ARBA" id="ARBA00004127"/>
    </source>
</evidence>
<dbReference type="GO" id="GO:0050479">
    <property type="term" value="F:glyceryl-ether monooxygenase activity"/>
    <property type="evidence" value="ECO:0007669"/>
    <property type="project" value="TreeGrafter"/>
</dbReference>
<dbReference type="PANTHER" id="PTHR21624">
    <property type="entry name" value="STEROL DESATURASE-RELATED PROTEIN"/>
    <property type="match status" value="1"/>
</dbReference>
<dbReference type="AlphaFoldDB" id="A0AAV5TF53"/>
<comment type="subcellular location">
    <subcellularLocation>
        <location evidence="1">Endomembrane system</location>
        <topology evidence="1">Multi-pass membrane protein</topology>
    </subcellularLocation>
</comment>
<feature type="non-terminal residue" evidence="9">
    <location>
        <position position="1"/>
    </location>
</feature>
<dbReference type="Pfam" id="PF04116">
    <property type="entry name" value="FA_hydroxylase"/>
    <property type="match status" value="1"/>
</dbReference>
<keyword evidence="2 7" id="KW-0812">Transmembrane</keyword>
<evidence type="ECO:0000313" key="9">
    <source>
        <dbReference type="EMBL" id="GMS93098.1"/>
    </source>
</evidence>
<dbReference type="Proteomes" id="UP001432027">
    <property type="component" value="Unassembled WGS sequence"/>
</dbReference>
<dbReference type="GO" id="GO:0016020">
    <property type="term" value="C:membrane"/>
    <property type="evidence" value="ECO:0007669"/>
    <property type="project" value="GOC"/>
</dbReference>
<dbReference type="PANTHER" id="PTHR21624:SF1">
    <property type="entry name" value="ALKYLGLYCEROL MONOOXYGENASE"/>
    <property type="match status" value="1"/>
</dbReference>
<evidence type="ECO:0000256" key="5">
    <source>
        <dbReference type="ARBA" id="ARBA00023098"/>
    </source>
</evidence>
<evidence type="ECO:0000256" key="2">
    <source>
        <dbReference type="ARBA" id="ARBA00022692"/>
    </source>
</evidence>
<evidence type="ECO:0000313" key="10">
    <source>
        <dbReference type="Proteomes" id="UP001432027"/>
    </source>
</evidence>
<dbReference type="InterPro" id="IPR051689">
    <property type="entry name" value="Sterol_desaturase/TMEM195"/>
</dbReference>
<dbReference type="EMBL" id="BTSX01000004">
    <property type="protein sequence ID" value="GMS93098.1"/>
    <property type="molecule type" value="Genomic_DNA"/>
</dbReference>
<keyword evidence="3 7" id="KW-1133">Transmembrane helix</keyword>
<evidence type="ECO:0000256" key="6">
    <source>
        <dbReference type="ARBA" id="ARBA00023136"/>
    </source>
</evidence>
<dbReference type="GO" id="GO:0005783">
    <property type="term" value="C:endoplasmic reticulum"/>
    <property type="evidence" value="ECO:0007669"/>
    <property type="project" value="TreeGrafter"/>
</dbReference>
<feature type="domain" description="Fatty acid hydroxylase" evidence="8">
    <location>
        <begin position="45"/>
        <end position="177"/>
    </location>
</feature>
<evidence type="ECO:0000256" key="7">
    <source>
        <dbReference type="SAM" id="Phobius"/>
    </source>
</evidence>
<evidence type="ECO:0000259" key="8">
    <source>
        <dbReference type="Pfam" id="PF04116"/>
    </source>
</evidence>
<protein>
    <recommendedName>
        <fullName evidence="8">Fatty acid hydroxylase domain-containing protein</fullName>
    </recommendedName>
</protein>
<evidence type="ECO:0000256" key="3">
    <source>
        <dbReference type="ARBA" id="ARBA00022989"/>
    </source>
</evidence>
<comment type="caution">
    <text evidence="9">The sequence shown here is derived from an EMBL/GenBank/DDBJ whole genome shotgun (WGS) entry which is preliminary data.</text>
</comment>